<keyword evidence="2" id="KW-0732">Signal</keyword>
<evidence type="ECO:0000313" key="3">
    <source>
        <dbReference type="EMBL" id="PWN38602.1"/>
    </source>
</evidence>
<keyword evidence="4" id="KW-1185">Reference proteome</keyword>
<proteinExistence type="predicted"/>
<dbReference type="RefSeq" id="XP_025358904.1">
    <property type="nucleotide sequence ID" value="XM_025497646.1"/>
</dbReference>
<gene>
    <name evidence="3" type="ORF">FA14DRAFT_153921</name>
</gene>
<dbReference type="GeneID" id="37019427"/>
<evidence type="ECO:0000256" key="2">
    <source>
        <dbReference type="SAM" id="SignalP"/>
    </source>
</evidence>
<dbReference type="EMBL" id="KZ819602">
    <property type="protein sequence ID" value="PWN38602.1"/>
    <property type="molecule type" value="Genomic_DNA"/>
</dbReference>
<dbReference type="AlphaFoldDB" id="A0A316VLY6"/>
<feature type="compositionally biased region" description="Basic and acidic residues" evidence="1">
    <location>
        <begin position="107"/>
        <end position="120"/>
    </location>
</feature>
<dbReference type="Proteomes" id="UP000245771">
    <property type="component" value="Unassembled WGS sequence"/>
</dbReference>
<name>A0A316VLY6_9BASI</name>
<evidence type="ECO:0000256" key="1">
    <source>
        <dbReference type="SAM" id="MobiDB-lite"/>
    </source>
</evidence>
<evidence type="ECO:0000313" key="4">
    <source>
        <dbReference type="Proteomes" id="UP000245771"/>
    </source>
</evidence>
<organism evidence="3 4">
    <name type="scientific">Meira miltonrushii</name>
    <dbReference type="NCBI Taxonomy" id="1280837"/>
    <lineage>
        <taxon>Eukaryota</taxon>
        <taxon>Fungi</taxon>
        <taxon>Dikarya</taxon>
        <taxon>Basidiomycota</taxon>
        <taxon>Ustilaginomycotina</taxon>
        <taxon>Exobasidiomycetes</taxon>
        <taxon>Exobasidiales</taxon>
        <taxon>Brachybasidiaceae</taxon>
        <taxon>Meira</taxon>
    </lineage>
</organism>
<feature type="region of interest" description="Disordered" evidence="1">
    <location>
        <begin position="46"/>
        <end position="120"/>
    </location>
</feature>
<accession>A0A316VLY6</accession>
<feature type="compositionally biased region" description="Low complexity" evidence="1">
    <location>
        <begin position="58"/>
        <end position="77"/>
    </location>
</feature>
<reference evidence="3 4" key="1">
    <citation type="journal article" date="2018" name="Mol. Biol. Evol.">
        <title>Broad Genomic Sampling Reveals a Smut Pathogenic Ancestry of the Fungal Clade Ustilaginomycotina.</title>
        <authorList>
            <person name="Kijpornyongpan T."/>
            <person name="Mondo S.J."/>
            <person name="Barry K."/>
            <person name="Sandor L."/>
            <person name="Lee J."/>
            <person name="Lipzen A."/>
            <person name="Pangilinan J."/>
            <person name="LaButti K."/>
            <person name="Hainaut M."/>
            <person name="Henrissat B."/>
            <person name="Grigoriev I.V."/>
            <person name="Spatafora J.W."/>
            <person name="Aime M.C."/>
        </authorList>
    </citation>
    <scope>NUCLEOTIDE SEQUENCE [LARGE SCALE GENOMIC DNA]</scope>
    <source>
        <strain evidence="3 4">MCA 3882</strain>
    </source>
</reference>
<evidence type="ECO:0008006" key="5">
    <source>
        <dbReference type="Google" id="ProtNLM"/>
    </source>
</evidence>
<dbReference type="InParanoid" id="A0A316VLY6"/>
<protein>
    <recommendedName>
        <fullName evidence="5">Secreted protein</fullName>
    </recommendedName>
</protein>
<feature type="chain" id="PRO_5016414337" description="Secreted protein" evidence="2">
    <location>
        <begin position="21"/>
        <end position="145"/>
    </location>
</feature>
<sequence>MNVLLVCCAFLTLFLLACEGANNPNFLVKRGAALGTAVRKVCDPRHRVDCNDGGSSGGYRSNSRLSRSSSGGSNRSWSDSDHETSSGSEDLEVSRRPPGASHRRNRWEKGQSVKAHDGTHLRDITLTKPIKDSNTPHDLQKWSGM</sequence>
<feature type="signal peptide" evidence="2">
    <location>
        <begin position="1"/>
        <end position="20"/>
    </location>
</feature>